<dbReference type="InterPro" id="IPR011162">
    <property type="entry name" value="MHC_I/II-like_Ag-recog"/>
</dbReference>
<keyword evidence="2 6" id="KW-0812">Transmembrane</keyword>
<evidence type="ECO:0000313" key="9">
    <source>
        <dbReference type="Proteomes" id="UP000472276"/>
    </source>
</evidence>
<dbReference type="GO" id="GO:0019882">
    <property type="term" value="P:antigen processing and presentation"/>
    <property type="evidence" value="ECO:0007669"/>
    <property type="project" value="InterPro"/>
</dbReference>
<keyword evidence="4" id="KW-1015">Disulfide bond</keyword>
<dbReference type="Pfam" id="PF00969">
    <property type="entry name" value="MHC_II_beta"/>
    <property type="match status" value="1"/>
</dbReference>
<dbReference type="InterPro" id="IPR003597">
    <property type="entry name" value="Ig_C1-set"/>
</dbReference>
<dbReference type="PANTHER" id="PTHR19944">
    <property type="entry name" value="MHC CLASS II-RELATED"/>
    <property type="match status" value="1"/>
</dbReference>
<dbReference type="SMART" id="SM00921">
    <property type="entry name" value="MHC_II_beta"/>
    <property type="match status" value="1"/>
</dbReference>
<dbReference type="SUPFAM" id="SSF54452">
    <property type="entry name" value="MHC antigen-recognition domain"/>
    <property type="match status" value="1"/>
</dbReference>
<dbReference type="PROSITE" id="PS50835">
    <property type="entry name" value="IG_LIKE"/>
    <property type="match status" value="1"/>
</dbReference>
<dbReference type="AlphaFoldDB" id="A0A668TAT8"/>
<sequence length="359" mass="40942">MLRSCDPALWFPQQLSVRLCQSLPGELRNMASMFLCLTLLFITICTADGYELYNSDRCLFNSTELQDIEFIRSCYYNKIEFVRFSSDVGKFVGYTDFGMKNAEMWNKDQGYLAAMRAQKETYCKHNIDLWYTNVLSKSVKPSVRLHSTMAPGCHHPAMLVCSVYDFYPKLIKVSWLRNGQEITSDITSTEEFANGDWLYQVHSHLEYMPRSGEKISCVVGHASLEKPLIINWVPPMPETERLIIVGAVGLILGLILFLAGVIYRRKSGDASLAHRFSEKQAEDWSKDAAALSLWRPQKEKFFKPDSELCFTNVLPKSVMPLVRLHSMTPSGGRHPALALCRVYDFFPKQLKTRTDAGSQ</sequence>
<comment type="subcellular location">
    <subcellularLocation>
        <location evidence="1">Membrane</location>
        <topology evidence="1">Single-pass type I membrane protein</topology>
    </subcellularLocation>
</comment>
<organism evidence="8 9">
    <name type="scientific">Oreochromis aureus</name>
    <name type="common">Israeli tilapia</name>
    <name type="synonym">Chromis aureus</name>
    <dbReference type="NCBI Taxonomy" id="47969"/>
    <lineage>
        <taxon>Eukaryota</taxon>
        <taxon>Metazoa</taxon>
        <taxon>Chordata</taxon>
        <taxon>Craniata</taxon>
        <taxon>Vertebrata</taxon>
        <taxon>Euteleostomi</taxon>
        <taxon>Actinopterygii</taxon>
        <taxon>Neopterygii</taxon>
        <taxon>Teleostei</taxon>
        <taxon>Neoteleostei</taxon>
        <taxon>Acanthomorphata</taxon>
        <taxon>Ovalentaria</taxon>
        <taxon>Cichlomorphae</taxon>
        <taxon>Cichliformes</taxon>
        <taxon>Cichlidae</taxon>
        <taxon>African cichlids</taxon>
        <taxon>Pseudocrenilabrinae</taxon>
        <taxon>Oreochromini</taxon>
        <taxon>Oreochromis</taxon>
    </lineage>
</organism>
<dbReference type="SMART" id="SM00407">
    <property type="entry name" value="IGc1"/>
    <property type="match status" value="1"/>
</dbReference>
<dbReference type="Proteomes" id="UP000472276">
    <property type="component" value="Unassembled WGS sequence"/>
</dbReference>
<dbReference type="Ensembl" id="ENSOABT00000024928.2">
    <property type="protein sequence ID" value="ENSOABP00000024220.2"/>
    <property type="gene ID" value="ENSOABG00000011584.2"/>
</dbReference>
<protein>
    <recommendedName>
        <fullName evidence="7">Ig-like domain-containing protein</fullName>
    </recommendedName>
</protein>
<dbReference type="SUPFAM" id="SSF48726">
    <property type="entry name" value="Immunoglobulin"/>
    <property type="match status" value="1"/>
</dbReference>
<keyword evidence="5" id="KW-0325">Glycoprotein</keyword>
<dbReference type="InterPro" id="IPR007110">
    <property type="entry name" value="Ig-like_dom"/>
</dbReference>
<evidence type="ECO:0000256" key="5">
    <source>
        <dbReference type="ARBA" id="ARBA00023180"/>
    </source>
</evidence>
<evidence type="ECO:0000256" key="2">
    <source>
        <dbReference type="ARBA" id="ARBA00022692"/>
    </source>
</evidence>
<evidence type="ECO:0000256" key="1">
    <source>
        <dbReference type="ARBA" id="ARBA00004479"/>
    </source>
</evidence>
<name>A0A668TAT8_OREAU</name>
<dbReference type="GO" id="GO:0006955">
    <property type="term" value="P:immune response"/>
    <property type="evidence" value="ECO:0007669"/>
    <property type="project" value="InterPro"/>
</dbReference>
<keyword evidence="3 6" id="KW-1133">Transmembrane helix</keyword>
<evidence type="ECO:0000259" key="7">
    <source>
        <dbReference type="PROSITE" id="PS50835"/>
    </source>
</evidence>
<feature type="transmembrane region" description="Helical" evidence="6">
    <location>
        <begin position="242"/>
        <end position="263"/>
    </location>
</feature>
<evidence type="ECO:0000256" key="6">
    <source>
        <dbReference type="SAM" id="Phobius"/>
    </source>
</evidence>
<accession>A0A668TAT8</accession>
<dbReference type="Gene3D" id="2.60.40.10">
    <property type="entry name" value="Immunoglobulins"/>
    <property type="match status" value="1"/>
</dbReference>
<dbReference type="InterPro" id="IPR014745">
    <property type="entry name" value="MHC_II_a/b_N"/>
</dbReference>
<dbReference type="GO" id="GO:0042613">
    <property type="term" value="C:MHC class II protein complex"/>
    <property type="evidence" value="ECO:0007669"/>
    <property type="project" value="InterPro"/>
</dbReference>
<proteinExistence type="predicted"/>
<reference evidence="8" key="1">
    <citation type="submission" date="2025-08" db="UniProtKB">
        <authorList>
            <consortium name="Ensembl"/>
        </authorList>
    </citation>
    <scope>IDENTIFICATION</scope>
</reference>
<evidence type="ECO:0000256" key="4">
    <source>
        <dbReference type="ARBA" id="ARBA00023157"/>
    </source>
</evidence>
<dbReference type="PANTHER" id="PTHR19944:SF99">
    <property type="entry name" value="HLA CLASS II HISTOCOMPATIBILITY ANTIGEN, DRB1 BETA CHAIN"/>
    <property type="match status" value="1"/>
</dbReference>
<evidence type="ECO:0000256" key="3">
    <source>
        <dbReference type="ARBA" id="ARBA00022989"/>
    </source>
</evidence>
<dbReference type="Gene3D" id="3.10.320.10">
    <property type="entry name" value="Class II Histocompatibility Antigen, M Beta Chain, Chain B, domain 1"/>
    <property type="match status" value="1"/>
</dbReference>
<keyword evidence="9" id="KW-1185">Reference proteome</keyword>
<dbReference type="InterPro" id="IPR050160">
    <property type="entry name" value="MHC/Immunoglobulin"/>
</dbReference>
<evidence type="ECO:0000313" key="8">
    <source>
        <dbReference type="Ensembl" id="ENSOABP00000024220.2"/>
    </source>
</evidence>
<dbReference type="Pfam" id="PF07654">
    <property type="entry name" value="C1-set"/>
    <property type="match status" value="1"/>
</dbReference>
<reference evidence="8" key="2">
    <citation type="submission" date="2025-09" db="UniProtKB">
        <authorList>
            <consortium name="Ensembl"/>
        </authorList>
    </citation>
    <scope>IDENTIFICATION</scope>
</reference>
<dbReference type="InterPro" id="IPR013783">
    <property type="entry name" value="Ig-like_fold"/>
</dbReference>
<dbReference type="InterPro" id="IPR000353">
    <property type="entry name" value="MHC_II_b_N"/>
</dbReference>
<dbReference type="InterPro" id="IPR036179">
    <property type="entry name" value="Ig-like_dom_sf"/>
</dbReference>
<keyword evidence="6" id="KW-0472">Membrane</keyword>
<gene>
    <name evidence="8" type="primary">LOC116331585</name>
</gene>
<feature type="domain" description="Ig-like" evidence="7">
    <location>
        <begin position="141"/>
        <end position="229"/>
    </location>
</feature>